<dbReference type="Proteomes" id="UP001331561">
    <property type="component" value="Unassembled WGS sequence"/>
</dbReference>
<dbReference type="InterPro" id="IPR058792">
    <property type="entry name" value="Beta-barrel_RND_2"/>
</dbReference>
<evidence type="ECO:0000256" key="4">
    <source>
        <dbReference type="SAM" id="Phobius"/>
    </source>
</evidence>
<evidence type="ECO:0000259" key="6">
    <source>
        <dbReference type="Pfam" id="PF25954"/>
    </source>
</evidence>
<evidence type="ECO:0000259" key="9">
    <source>
        <dbReference type="Pfam" id="PF25975"/>
    </source>
</evidence>
<dbReference type="Pfam" id="PF25975">
    <property type="entry name" value="CzcB_C"/>
    <property type="match status" value="1"/>
</dbReference>
<evidence type="ECO:0000259" key="7">
    <source>
        <dbReference type="Pfam" id="PF25971"/>
    </source>
</evidence>
<accession>A0ABU6K0A7</accession>
<keyword evidence="4" id="KW-1133">Transmembrane helix</keyword>
<sequence length="506" mass="54172">MKINTHDINKRQWAMIFALLAIAAIGAALILGVAPSKSGGDGHGHADEHGHAEGEHVEAEAKGPHGGELFKDGDFGLEVKLAEEGGEARLRVWLFDKDTALPASAATLAVTLTRANGDKENISFAADKDSLRSVQRIAEPHAFEAAIEAQTPKEPYLFSFTKDEGEVAMSEAQIKAANITVDSAAAASIRNTLQLPGEIRFNQDRTAHVVPRVQGVVESVHADLGQQLKKGQLLAVITSTSVSELRSEQLATQKRLALAKTTFEREKKLWEEKITPQQDYLQAEQVLREAEIANANAQQKLAALGVGGLSGNQLSRFELRAPFDGMVVEKHVTLGESVKEDAQLFTLSDLSNVWAEMSVPAKDMNLVRVGDKVTIRATAFESQASGKVSYVGALIGEQTRTATARVTLPNPQGAWRPGLFVNVELTSSETPVAVSIASDAIQTIGDKPTVFVRTNAGFVAQPVELGRSDGQRVEVLKGLKAGTRYAAAGSFVVKAELGKSSAAHEH</sequence>
<comment type="similarity">
    <text evidence="1">Belongs to the membrane fusion protein (MFP) (TC 8.A.1) family.</text>
</comment>
<dbReference type="Pfam" id="PF25893">
    <property type="entry name" value="HH_CzcB"/>
    <property type="match status" value="1"/>
</dbReference>
<keyword evidence="2" id="KW-0813">Transport</keyword>
<dbReference type="Gene3D" id="2.40.50.100">
    <property type="match status" value="1"/>
</dbReference>
<feature type="compositionally biased region" description="Basic and acidic residues" evidence="3">
    <location>
        <begin position="40"/>
        <end position="65"/>
    </location>
</feature>
<dbReference type="NCBIfam" id="TIGR01730">
    <property type="entry name" value="RND_mfp"/>
    <property type="match status" value="1"/>
</dbReference>
<dbReference type="EMBL" id="JAYXHS010000001">
    <property type="protein sequence ID" value="MEC5385096.1"/>
    <property type="molecule type" value="Genomic_DNA"/>
</dbReference>
<protein>
    <submittedName>
        <fullName evidence="10">Efflux RND transporter periplasmic adaptor subunit</fullName>
    </submittedName>
</protein>
<keyword evidence="4" id="KW-0812">Transmembrane</keyword>
<keyword evidence="11" id="KW-1185">Reference proteome</keyword>
<dbReference type="Pfam" id="PF25973">
    <property type="entry name" value="BSH_CzcB"/>
    <property type="match status" value="1"/>
</dbReference>
<dbReference type="Pfam" id="PF25954">
    <property type="entry name" value="Beta-barrel_RND_2"/>
    <property type="match status" value="1"/>
</dbReference>
<gene>
    <name evidence="10" type="ORF">VVD49_05135</name>
</gene>
<evidence type="ECO:0000259" key="8">
    <source>
        <dbReference type="Pfam" id="PF25973"/>
    </source>
</evidence>
<comment type="caution">
    <text evidence="10">The sequence shown here is derived from an EMBL/GenBank/DDBJ whole genome shotgun (WGS) entry which is preliminary data.</text>
</comment>
<feature type="domain" description="CusB-like beta-barrel" evidence="6">
    <location>
        <begin position="352"/>
        <end position="428"/>
    </location>
</feature>
<dbReference type="PANTHER" id="PTHR30097">
    <property type="entry name" value="CATION EFFLUX SYSTEM PROTEIN CUSB"/>
    <property type="match status" value="1"/>
</dbReference>
<dbReference type="InterPro" id="IPR058646">
    <property type="entry name" value="CzcB_N"/>
</dbReference>
<dbReference type="Gene3D" id="2.40.30.170">
    <property type="match status" value="1"/>
</dbReference>
<feature type="transmembrane region" description="Helical" evidence="4">
    <location>
        <begin position="12"/>
        <end position="34"/>
    </location>
</feature>
<feature type="domain" description="CzcB-like barrel-sandwich hybrid" evidence="8">
    <location>
        <begin position="205"/>
        <end position="349"/>
    </location>
</feature>
<dbReference type="InterPro" id="IPR051909">
    <property type="entry name" value="MFP_Cation_Efflux"/>
</dbReference>
<keyword evidence="4" id="KW-0472">Membrane</keyword>
<organism evidence="10 11">
    <name type="scientific">Uliginosibacterium silvisoli</name>
    <dbReference type="NCBI Taxonomy" id="3114758"/>
    <lineage>
        <taxon>Bacteria</taxon>
        <taxon>Pseudomonadati</taxon>
        <taxon>Pseudomonadota</taxon>
        <taxon>Betaproteobacteria</taxon>
        <taxon>Rhodocyclales</taxon>
        <taxon>Zoogloeaceae</taxon>
        <taxon>Uliginosibacterium</taxon>
    </lineage>
</organism>
<evidence type="ECO:0000256" key="2">
    <source>
        <dbReference type="ARBA" id="ARBA00022448"/>
    </source>
</evidence>
<dbReference type="Gene3D" id="1.10.287.470">
    <property type="entry name" value="Helix hairpin bin"/>
    <property type="match status" value="1"/>
</dbReference>
<dbReference type="PANTHER" id="PTHR30097:SF4">
    <property type="entry name" value="SLR6042 PROTEIN"/>
    <property type="match status" value="1"/>
</dbReference>
<feature type="domain" description="CzcB N-terminal" evidence="7">
    <location>
        <begin position="67"/>
        <end position="158"/>
    </location>
</feature>
<dbReference type="InterPro" id="IPR058649">
    <property type="entry name" value="CzcB_C"/>
</dbReference>
<feature type="domain" description="CzcB-like C-terminal circularly permuted SH3-like" evidence="9">
    <location>
        <begin position="434"/>
        <end position="494"/>
    </location>
</feature>
<evidence type="ECO:0000259" key="5">
    <source>
        <dbReference type="Pfam" id="PF25893"/>
    </source>
</evidence>
<evidence type="ECO:0000313" key="11">
    <source>
        <dbReference type="Proteomes" id="UP001331561"/>
    </source>
</evidence>
<evidence type="ECO:0000313" key="10">
    <source>
        <dbReference type="EMBL" id="MEC5385096.1"/>
    </source>
</evidence>
<dbReference type="InterPro" id="IPR058647">
    <property type="entry name" value="BSH_CzcB-like"/>
</dbReference>
<name>A0ABU6K0A7_9RHOO</name>
<dbReference type="SUPFAM" id="SSF111369">
    <property type="entry name" value="HlyD-like secretion proteins"/>
    <property type="match status" value="1"/>
</dbReference>
<dbReference type="Gene3D" id="2.40.420.20">
    <property type="match status" value="1"/>
</dbReference>
<feature type="region of interest" description="Disordered" evidence="3">
    <location>
        <begin position="38"/>
        <end position="65"/>
    </location>
</feature>
<reference evidence="10 11" key="1">
    <citation type="submission" date="2024-01" db="EMBL/GenBank/DDBJ databases">
        <title>Uliginosibacterium soil sp. nov.</title>
        <authorList>
            <person name="Lv Y."/>
        </authorList>
    </citation>
    <scope>NUCLEOTIDE SEQUENCE [LARGE SCALE GENOMIC DNA]</scope>
    <source>
        <strain evidence="10 11">H3</strain>
    </source>
</reference>
<dbReference type="RefSeq" id="WP_327598060.1">
    <property type="nucleotide sequence ID" value="NZ_JAYXHS010000001.1"/>
</dbReference>
<evidence type="ECO:0000256" key="3">
    <source>
        <dbReference type="SAM" id="MobiDB-lite"/>
    </source>
</evidence>
<dbReference type="InterPro" id="IPR058648">
    <property type="entry name" value="HH_CzcB-like"/>
</dbReference>
<proteinExistence type="inferred from homology"/>
<feature type="domain" description="CzcB-like alpha-helical hairpin" evidence="5">
    <location>
        <begin position="244"/>
        <end position="303"/>
    </location>
</feature>
<dbReference type="InterPro" id="IPR006143">
    <property type="entry name" value="RND_pump_MFP"/>
</dbReference>
<dbReference type="Pfam" id="PF25971">
    <property type="entry name" value="CzcB_N"/>
    <property type="match status" value="1"/>
</dbReference>
<evidence type="ECO:0000256" key="1">
    <source>
        <dbReference type="ARBA" id="ARBA00009477"/>
    </source>
</evidence>